<comment type="caution">
    <text evidence="1">The sequence shown here is derived from an EMBL/GenBank/DDBJ whole genome shotgun (WGS) entry which is preliminary data.</text>
</comment>
<reference evidence="1 2" key="1">
    <citation type="submission" date="2015-06" db="EMBL/GenBank/DDBJ databases">
        <title>Draft genome sequence of the purine-degrading Clostridium cylindrosporum HC-1 (DSM 605).</title>
        <authorList>
            <person name="Poehlein A."/>
            <person name="Schiel-Bengelsdorf B."/>
            <person name="Bengelsdorf F."/>
            <person name="Daniel R."/>
            <person name="Duerre P."/>
        </authorList>
    </citation>
    <scope>NUCLEOTIDE SEQUENCE [LARGE SCALE GENOMIC DNA]</scope>
    <source>
        <strain evidence="1 2">DSM 605</strain>
    </source>
</reference>
<accession>A0A0J8D4R0</accession>
<dbReference type="PROSITE" id="PS51257">
    <property type="entry name" value="PROKAR_LIPOPROTEIN"/>
    <property type="match status" value="1"/>
</dbReference>
<dbReference type="Proteomes" id="UP000036756">
    <property type="component" value="Unassembled WGS sequence"/>
</dbReference>
<dbReference type="AlphaFoldDB" id="A0A0J8D4R0"/>
<dbReference type="EMBL" id="LFVU01000028">
    <property type="protein sequence ID" value="KMT21150.1"/>
    <property type="molecule type" value="Genomic_DNA"/>
</dbReference>
<name>A0A0J8D4R0_CLOCY</name>
<organism evidence="1 2">
    <name type="scientific">Clostridium cylindrosporum DSM 605</name>
    <dbReference type="NCBI Taxonomy" id="1121307"/>
    <lineage>
        <taxon>Bacteria</taxon>
        <taxon>Bacillati</taxon>
        <taxon>Bacillota</taxon>
        <taxon>Clostridia</taxon>
        <taxon>Eubacteriales</taxon>
        <taxon>Clostridiaceae</taxon>
        <taxon>Clostridium</taxon>
    </lineage>
</organism>
<dbReference type="InterPro" id="IPR046720">
    <property type="entry name" value="DUF6612"/>
</dbReference>
<proteinExistence type="predicted"/>
<sequence length="298" mass="32074">MTKIKISIITAITIIFSLTLIGCSSSPEKVLSDALTKNKGITYSKQDTDISIGLAGMGVDIKAKGEIDSKSQKSSMKVSAKSPLLQGKDISIDIYSDKNIIYVKDPESDQYLKMNSNNGEKSITEIGSTMASGLASVLKDDTKVKESLKLKNGDNSDKVVSAEISGETVTKLIDKAIASQSVFTAMESAVESQLISMAETQGVGSVNKEEIQKSAKEEAKKAVEEYKTLIKNLKFQNVKYTGKINKDGYLYGEELSFNVSEASSGMTLNIKIITKLSDINSGKSVNIPSIPADKITNL</sequence>
<evidence type="ECO:0000313" key="2">
    <source>
        <dbReference type="Proteomes" id="UP000036756"/>
    </source>
</evidence>
<dbReference type="STRING" id="1121307.CLCY_1c03840"/>
<evidence type="ECO:0008006" key="3">
    <source>
        <dbReference type="Google" id="ProtNLM"/>
    </source>
</evidence>
<protein>
    <recommendedName>
        <fullName evidence="3">Lipoprotein</fullName>
    </recommendedName>
</protein>
<gene>
    <name evidence="1" type="ORF">CLCY_1c03840</name>
</gene>
<dbReference type="Pfam" id="PF20316">
    <property type="entry name" value="DUF6612"/>
    <property type="match status" value="2"/>
</dbReference>
<dbReference type="PATRIC" id="fig|1121307.3.peg.749"/>
<evidence type="ECO:0000313" key="1">
    <source>
        <dbReference type="EMBL" id="KMT21150.1"/>
    </source>
</evidence>
<dbReference type="RefSeq" id="WP_048571527.1">
    <property type="nucleotide sequence ID" value="NZ_LFVU01000028.1"/>
</dbReference>
<keyword evidence="2" id="KW-1185">Reference proteome</keyword>